<keyword evidence="3" id="KW-1185">Reference proteome</keyword>
<dbReference type="Pfam" id="PF16902">
    <property type="entry name" value="FokI_D3"/>
    <property type="match status" value="1"/>
</dbReference>
<dbReference type="SUPFAM" id="SSF46785">
    <property type="entry name" value="Winged helix' DNA-binding domain"/>
    <property type="match status" value="1"/>
</dbReference>
<dbReference type="EMBL" id="JAJNOR010000006">
    <property type="protein sequence ID" value="MCD2493106.1"/>
    <property type="molecule type" value="Genomic_DNA"/>
</dbReference>
<sequence length="214" mass="23514">MARSMNQKLKVLYIIKLLAGTNASHVVTMNEILEELQSHGISAERKSIYDDLDALRTFGFEVVSRRERPAGYYLKNAGSMAGLLSVPGILPGLPADQKEEKEITSKPEKLAPSVRRPDWLRGKTKIELLCSETAAESILNELGGGVSVRGKSSSGTKKGSAQMVSLKLKAAVGDAFYGWLAGYGCKVKMTAPPSAMREYRKYLKEIRSLYKEEV</sequence>
<name>A0AAP2W9C3_9FIRM</name>
<evidence type="ECO:0000313" key="2">
    <source>
        <dbReference type="EMBL" id="MCD2493106.1"/>
    </source>
</evidence>
<dbReference type="InterPro" id="IPR036390">
    <property type="entry name" value="WH_DNA-bd_sf"/>
</dbReference>
<feature type="domain" description="FokI D3" evidence="1">
    <location>
        <begin position="13"/>
        <end position="63"/>
    </location>
</feature>
<dbReference type="AlphaFoldDB" id="A0AAP2W9C3"/>
<reference evidence="2 3" key="1">
    <citation type="submission" date="2021-11" db="EMBL/GenBank/DDBJ databases">
        <title>Lacrimispora sp. nov. NSJ-141 isolated from human feces.</title>
        <authorList>
            <person name="Abdugheni R."/>
        </authorList>
    </citation>
    <scope>NUCLEOTIDE SEQUENCE [LARGE SCALE GENOMIC DNA]</scope>
    <source>
        <strain evidence="2 3">NSJ-141</strain>
    </source>
</reference>
<dbReference type="InterPro" id="IPR031655">
    <property type="entry name" value="FokI_D3"/>
</dbReference>
<comment type="caution">
    <text evidence="2">The sequence shown here is derived from an EMBL/GenBank/DDBJ whole genome shotgun (WGS) entry which is preliminary data.</text>
</comment>
<dbReference type="RefSeq" id="WP_231062972.1">
    <property type="nucleotide sequence ID" value="NZ_JAJNOR010000006.1"/>
</dbReference>
<accession>A0AAP2W9C3</accession>
<organism evidence="2 3">
    <name type="scientific">Lientehia hominis</name>
    <dbReference type="NCBI Taxonomy" id="2897778"/>
    <lineage>
        <taxon>Bacteria</taxon>
        <taxon>Bacillati</taxon>
        <taxon>Bacillota</taxon>
        <taxon>Clostridia</taxon>
        <taxon>Lachnospirales</taxon>
        <taxon>Lachnospiraceae</taxon>
        <taxon>Lientehia</taxon>
    </lineage>
</organism>
<protein>
    <recommendedName>
        <fullName evidence="1">FokI D3 domain-containing protein</fullName>
    </recommendedName>
</protein>
<gene>
    <name evidence="2" type="ORF">LQE92_10800</name>
</gene>
<evidence type="ECO:0000259" key="1">
    <source>
        <dbReference type="Pfam" id="PF16902"/>
    </source>
</evidence>
<dbReference type="Proteomes" id="UP001299265">
    <property type="component" value="Unassembled WGS sequence"/>
</dbReference>
<evidence type="ECO:0000313" key="3">
    <source>
        <dbReference type="Proteomes" id="UP001299265"/>
    </source>
</evidence>
<proteinExistence type="predicted"/>